<dbReference type="Gene3D" id="3.20.20.70">
    <property type="entry name" value="Aldolase class I"/>
    <property type="match status" value="1"/>
</dbReference>
<dbReference type="SMART" id="SM00729">
    <property type="entry name" value="Elp3"/>
    <property type="match status" value="1"/>
</dbReference>
<name>A0A2N9XM41_9NEIS</name>
<dbReference type="SFLD" id="SFLDF00562">
    <property type="entry name" value="HemN-like__clustered_with_heat"/>
    <property type="match status" value="1"/>
</dbReference>
<organism evidence="12 13">
    <name type="scientific">Snodgrassella alvi</name>
    <dbReference type="NCBI Taxonomy" id="1196083"/>
    <lineage>
        <taxon>Bacteria</taxon>
        <taxon>Pseudomonadati</taxon>
        <taxon>Pseudomonadota</taxon>
        <taxon>Betaproteobacteria</taxon>
        <taxon>Neisseriales</taxon>
        <taxon>Neisseriaceae</taxon>
        <taxon>Snodgrassella</taxon>
    </lineage>
</organism>
<feature type="domain" description="Radical SAM core" evidence="11">
    <location>
        <begin position="18"/>
        <end position="251"/>
    </location>
</feature>
<dbReference type="Proteomes" id="UP000229970">
    <property type="component" value="Unassembled WGS sequence"/>
</dbReference>
<dbReference type="InterPro" id="IPR007197">
    <property type="entry name" value="rSAM"/>
</dbReference>
<evidence type="ECO:0000256" key="2">
    <source>
        <dbReference type="ARBA" id="ARBA00006100"/>
    </source>
</evidence>
<dbReference type="SFLD" id="SFLDF00288">
    <property type="entry name" value="HemN-like__clustered_with_nucl"/>
    <property type="match status" value="1"/>
</dbReference>
<keyword evidence="9 10" id="KW-0143">Chaperone</keyword>
<dbReference type="EMBL" id="MEIP01000010">
    <property type="protein sequence ID" value="PIT49396.1"/>
    <property type="molecule type" value="Genomic_DNA"/>
</dbReference>
<dbReference type="InterPro" id="IPR006638">
    <property type="entry name" value="Elp3/MiaA/NifB-like_rSAM"/>
</dbReference>
<dbReference type="NCBIfam" id="TIGR00539">
    <property type="entry name" value="hemN_rel"/>
    <property type="match status" value="1"/>
</dbReference>
<evidence type="ECO:0000256" key="5">
    <source>
        <dbReference type="ARBA" id="ARBA00022691"/>
    </source>
</evidence>
<dbReference type="InterPro" id="IPR034505">
    <property type="entry name" value="Coproporphyrinogen-III_oxidase"/>
</dbReference>
<comment type="caution">
    <text evidence="12">The sequence shown here is derived from an EMBL/GenBank/DDBJ whole genome shotgun (WGS) entry which is preliminary data.</text>
</comment>
<comment type="cofactor">
    <cofactor evidence="1">
        <name>[4Fe-4S] cluster</name>
        <dbReference type="ChEBI" id="CHEBI:49883"/>
    </cofactor>
</comment>
<dbReference type="InterPro" id="IPR013785">
    <property type="entry name" value="Aldolase_TIM"/>
</dbReference>
<dbReference type="Pfam" id="PF06969">
    <property type="entry name" value="HemN_C"/>
    <property type="match status" value="1"/>
</dbReference>
<proteinExistence type="inferred from homology"/>
<dbReference type="GO" id="GO:0046872">
    <property type="term" value="F:metal ion binding"/>
    <property type="evidence" value="ECO:0007669"/>
    <property type="project" value="UniProtKB-UniRule"/>
</dbReference>
<keyword evidence="5 10" id="KW-0949">S-adenosyl-L-methionine</keyword>
<dbReference type="InterPro" id="IPR010723">
    <property type="entry name" value="HemN_C"/>
</dbReference>
<dbReference type="PANTHER" id="PTHR13932">
    <property type="entry name" value="COPROPORPHYRINIGEN III OXIDASE"/>
    <property type="match status" value="1"/>
</dbReference>
<keyword evidence="4 10" id="KW-0349">Heme</keyword>
<dbReference type="GO" id="GO:0005737">
    <property type="term" value="C:cytoplasm"/>
    <property type="evidence" value="ECO:0007669"/>
    <property type="project" value="UniProtKB-SubCell"/>
</dbReference>
<dbReference type="SFLD" id="SFLDS00029">
    <property type="entry name" value="Radical_SAM"/>
    <property type="match status" value="1"/>
</dbReference>
<protein>
    <recommendedName>
        <fullName evidence="3 10">Heme chaperone HemW</fullName>
    </recommendedName>
</protein>
<evidence type="ECO:0000313" key="13">
    <source>
        <dbReference type="Proteomes" id="UP000229970"/>
    </source>
</evidence>
<comment type="similarity">
    <text evidence="2">Belongs to the anaerobic coproporphyrinogen-III oxidase family. HemW subfamily.</text>
</comment>
<dbReference type="GO" id="GO:0051539">
    <property type="term" value="F:4 iron, 4 sulfur cluster binding"/>
    <property type="evidence" value="ECO:0007669"/>
    <property type="project" value="UniProtKB-UniRule"/>
</dbReference>
<gene>
    <name evidence="12" type="ORF">BHC46_02060</name>
</gene>
<comment type="function">
    <text evidence="10">Probably acts as a heme chaperone, transferring heme to an unknown acceptor. Binds one molecule of heme per monomer, possibly covalently. Binds 1 [4Fe-4S] cluster. The cluster is coordinated with 3 cysteines and an exchangeable S-adenosyl-L-methionine.</text>
</comment>
<evidence type="ECO:0000256" key="1">
    <source>
        <dbReference type="ARBA" id="ARBA00001966"/>
    </source>
</evidence>
<keyword evidence="6 10" id="KW-0479">Metal-binding</keyword>
<reference evidence="12 13" key="1">
    <citation type="journal article" date="2017" name="MBio">
        <title>Type VI secretion-mediated competition in the bee gut microbiome.</title>
        <authorList>
            <person name="Steele M.I."/>
            <person name="Kwong W.K."/>
            <person name="Powell J.E."/>
            <person name="Whiteley M."/>
            <person name="Moran N.A."/>
        </authorList>
    </citation>
    <scope>NUCLEOTIDE SEQUENCE [LARGE SCALE GENOMIC DNA]</scope>
    <source>
        <strain evidence="12 13">Ruf1-X</strain>
    </source>
</reference>
<dbReference type="InterPro" id="IPR058240">
    <property type="entry name" value="rSAM_sf"/>
</dbReference>
<evidence type="ECO:0000256" key="7">
    <source>
        <dbReference type="ARBA" id="ARBA00023004"/>
    </source>
</evidence>
<comment type="subcellular location">
    <subcellularLocation>
        <location evidence="10">Cytoplasm</location>
    </subcellularLocation>
</comment>
<evidence type="ECO:0000256" key="6">
    <source>
        <dbReference type="ARBA" id="ARBA00022723"/>
    </source>
</evidence>
<evidence type="ECO:0000256" key="4">
    <source>
        <dbReference type="ARBA" id="ARBA00022617"/>
    </source>
</evidence>
<evidence type="ECO:0000256" key="10">
    <source>
        <dbReference type="RuleBase" id="RU364116"/>
    </source>
</evidence>
<dbReference type="RefSeq" id="WP_100102443.1">
    <property type="nucleotide sequence ID" value="NZ_MEIP01000010.1"/>
</dbReference>
<evidence type="ECO:0000256" key="8">
    <source>
        <dbReference type="ARBA" id="ARBA00023014"/>
    </source>
</evidence>
<evidence type="ECO:0000259" key="11">
    <source>
        <dbReference type="PROSITE" id="PS51918"/>
    </source>
</evidence>
<keyword evidence="8 10" id="KW-0411">Iron-sulfur</keyword>
<dbReference type="PROSITE" id="PS51918">
    <property type="entry name" value="RADICAL_SAM"/>
    <property type="match status" value="1"/>
</dbReference>
<dbReference type="GO" id="GO:0006779">
    <property type="term" value="P:porphyrin-containing compound biosynthetic process"/>
    <property type="evidence" value="ECO:0007669"/>
    <property type="project" value="InterPro"/>
</dbReference>
<dbReference type="SUPFAM" id="SSF102114">
    <property type="entry name" value="Radical SAM enzymes"/>
    <property type="match status" value="1"/>
</dbReference>
<accession>A0A2N9XM41</accession>
<dbReference type="CDD" id="cd01335">
    <property type="entry name" value="Radical_SAM"/>
    <property type="match status" value="1"/>
</dbReference>
<dbReference type="AlphaFoldDB" id="A0A2N9XM41"/>
<dbReference type="GO" id="GO:0004109">
    <property type="term" value="F:coproporphyrinogen oxidase activity"/>
    <property type="evidence" value="ECO:0007669"/>
    <property type="project" value="InterPro"/>
</dbReference>
<evidence type="ECO:0000313" key="12">
    <source>
        <dbReference type="EMBL" id="PIT49396.1"/>
    </source>
</evidence>
<keyword evidence="10" id="KW-0004">4Fe-4S</keyword>
<keyword evidence="7 10" id="KW-0408">Iron</keyword>
<evidence type="ECO:0000256" key="9">
    <source>
        <dbReference type="ARBA" id="ARBA00023186"/>
    </source>
</evidence>
<dbReference type="PANTHER" id="PTHR13932:SF5">
    <property type="entry name" value="RADICAL S-ADENOSYL METHIONINE DOMAIN-CONTAINING PROTEIN 1, MITOCHONDRIAL"/>
    <property type="match status" value="1"/>
</dbReference>
<evidence type="ECO:0000256" key="3">
    <source>
        <dbReference type="ARBA" id="ARBA00017228"/>
    </source>
</evidence>
<sequence>MPEYPVLLQTPQSYSPHLSSLPPLSLYIHIPWCIRKCPYCDFNSHQLKQDLDEQAYIAALLTDLETELPYFWGRPVHTIFIGGGTPSLISAAAFEQLLSGIRARVNLLPTAEITLEANPGTFERNRFAGFAAAGINRLSIGVQSFADDKLTTLGRIHSSNEALSAIESGLILFPKVNIDLMYALPDQTIKQAEEDIQTAIATGVQHISAYQLTLEPNTPFAHTPPPLLPDDDHIVDIEETVHTALQQAGFTRYETSAFAQPQQECQHNLNYWQFGDYIGIGAGAHGKISTAQAIERTTRSRHPKDYLQAMQQQPQHAITRRQVSVQDLPFEFMLNALRLTAGVPSTWFSERTGLPLASIQHTITEAVERGLLDTNPLYLRPTALGRSFLNDLLALFLKSDI</sequence>
<dbReference type="SFLD" id="SFLDG01065">
    <property type="entry name" value="anaerobic_coproporphyrinogen-I"/>
    <property type="match status" value="1"/>
</dbReference>
<dbReference type="Pfam" id="PF04055">
    <property type="entry name" value="Radical_SAM"/>
    <property type="match status" value="1"/>
</dbReference>
<keyword evidence="10" id="KW-0963">Cytoplasm</keyword>
<dbReference type="InterPro" id="IPR004559">
    <property type="entry name" value="HemW-like"/>
</dbReference>